<keyword evidence="10 17" id="KW-1133">Transmembrane helix</keyword>
<evidence type="ECO:0000256" key="17">
    <source>
        <dbReference type="SAM" id="Phobius"/>
    </source>
</evidence>
<dbReference type="EMBL" id="CP033012">
    <property type="protein sequence ID" value="QCI19479.1"/>
    <property type="molecule type" value="Genomic_DNA"/>
</dbReference>
<keyword evidence="9 16" id="KW-0249">Electron transport</keyword>
<comment type="subunit">
    <text evidence="3">Heterooctamer of two A chains, two B chains, two C chains and two D chains.</text>
</comment>
<keyword evidence="12 16" id="KW-0472">Membrane</keyword>
<dbReference type="CDD" id="cd04212">
    <property type="entry name" value="CuRO_UO_II"/>
    <property type="match status" value="1"/>
</dbReference>
<dbReference type="RefSeq" id="WP_158341951.1">
    <property type="nucleotide sequence ID" value="NZ_CP033012.1"/>
</dbReference>
<keyword evidence="13" id="KW-0564">Palmitate</keyword>
<keyword evidence="11 16" id="KW-0560">Oxidoreductase</keyword>
<dbReference type="InterPro" id="IPR006333">
    <property type="entry name" value="Cyt_o_ubiquinol_oxidase_su2"/>
</dbReference>
<dbReference type="InterPro" id="IPR011759">
    <property type="entry name" value="Cyt_c_oxidase_su2_TM_dom"/>
</dbReference>
<dbReference type="InterPro" id="IPR010514">
    <property type="entry name" value="COX_ARM"/>
</dbReference>
<keyword evidence="8" id="KW-0732">Signal</keyword>
<keyword evidence="5 16" id="KW-1003">Cell membrane</keyword>
<evidence type="ECO:0000313" key="21">
    <source>
        <dbReference type="Proteomes" id="UP000298677"/>
    </source>
</evidence>
<dbReference type="GO" id="GO:0042773">
    <property type="term" value="P:ATP synthesis coupled electron transport"/>
    <property type="evidence" value="ECO:0007669"/>
    <property type="project" value="TreeGrafter"/>
</dbReference>
<dbReference type="SUPFAM" id="SSF49503">
    <property type="entry name" value="Cupredoxins"/>
    <property type="match status" value="1"/>
</dbReference>
<keyword evidence="7 17" id="KW-0812">Transmembrane</keyword>
<evidence type="ECO:0000256" key="2">
    <source>
        <dbReference type="ARBA" id="ARBA00007866"/>
    </source>
</evidence>
<protein>
    <recommendedName>
        <fullName evidence="16">Ubiquinol oxidase subunit 2</fullName>
    </recommendedName>
</protein>
<dbReference type="GO" id="GO:0004129">
    <property type="term" value="F:cytochrome-c oxidase activity"/>
    <property type="evidence" value="ECO:0007669"/>
    <property type="project" value="UniProtKB-UniRule"/>
</dbReference>
<evidence type="ECO:0000256" key="15">
    <source>
        <dbReference type="ARBA" id="ARBA00025694"/>
    </source>
</evidence>
<evidence type="ECO:0000256" key="9">
    <source>
        <dbReference type="ARBA" id="ARBA00022982"/>
    </source>
</evidence>
<dbReference type="InterPro" id="IPR036257">
    <property type="entry name" value="Cyt_c_oxidase_su2_TM_sf"/>
</dbReference>
<gene>
    <name evidence="20" type="primary">cyoA</name>
    <name evidence="20" type="ORF">D9V65_01865</name>
</gene>
<dbReference type="PIRSF" id="PIRSF000292">
    <property type="entry name" value="Ubi_od_II"/>
    <property type="match status" value="1"/>
</dbReference>
<dbReference type="GO" id="GO:0005507">
    <property type="term" value="F:copper ion binding"/>
    <property type="evidence" value="ECO:0007669"/>
    <property type="project" value="InterPro"/>
</dbReference>
<evidence type="ECO:0000256" key="5">
    <source>
        <dbReference type="ARBA" id="ARBA00022475"/>
    </source>
</evidence>
<dbReference type="Proteomes" id="UP000298677">
    <property type="component" value="Chromosome"/>
</dbReference>
<evidence type="ECO:0000259" key="19">
    <source>
        <dbReference type="PROSITE" id="PS50999"/>
    </source>
</evidence>
<evidence type="ECO:0000256" key="7">
    <source>
        <dbReference type="ARBA" id="ARBA00022692"/>
    </source>
</evidence>
<organism evidence="20 21">
    <name type="scientific">Buchnera aphidicola</name>
    <name type="common">Anoecia oenotherae</name>
    <dbReference type="NCBI Taxonomy" id="1241833"/>
    <lineage>
        <taxon>Bacteria</taxon>
        <taxon>Pseudomonadati</taxon>
        <taxon>Pseudomonadota</taxon>
        <taxon>Gammaproteobacteria</taxon>
        <taxon>Enterobacterales</taxon>
        <taxon>Erwiniaceae</taxon>
        <taxon>Buchnera</taxon>
    </lineage>
</organism>
<proteinExistence type="inferred from homology"/>
<accession>A0A4D6XVE8</accession>
<feature type="transmembrane region" description="Helical" evidence="17">
    <location>
        <begin position="12"/>
        <end position="30"/>
    </location>
</feature>
<evidence type="ECO:0000256" key="6">
    <source>
        <dbReference type="ARBA" id="ARBA00022660"/>
    </source>
</evidence>
<reference evidence="20 21" key="1">
    <citation type="submission" date="2018-10" db="EMBL/GenBank/DDBJ databases">
        <title>Comparative functional genomics of the obligate endosymbiont Buchnera aphidicola.</title>
        <authorList>
            <person name="Chong R.A."/>
        </authorList>
    </citation>
    <scope>NUCLEOTIDE SEQUENCE [LARGE SCALE GENOMIC DNA]</scope>
    <source>
        <strain evidence="20 21">Aoe</strain>
    </source>
</reference>
<dbReference type="PROSITE" id="PS50999">
    <property type="entry name" value="COX2_TM"/>
    <property type="match status" value="1"/>
</dbReference>
<evidence type="ECO:0000256" key="14">
    <source>
        <dbReference type="ARBA" id="ARBA00023288"/>
    </source>
</evidence>
<evidence type="ECO:0000256" key="11">
    <source>
        <dbReference type="ARBA" id="ARBA00023002"/>
    </source>
</evidence>
<keyword evidence="14" id="KW-0449">Lipoprotein</keyword>
<dbReference type="OrthoDB" id="9783445at2"/>
<evidence type="ECO:0000256" key="13">
    <source>
        <dbReference type="ARBA" id="ARBA00023139"/>
    </source>
</evidence>
<keyword evidence="21" id="KW-1185">Reference proteome</keyword>
<feature type="transmembrane region" description="Helical" evidence="17">
    <location>
        <begin position="42"/>
        <end position="70"/>
    </location>
</feature>
<evidence type="ECO:0000256" key="1">
    <source>
        <dbReference type="ARBA" id="ARBA00004651"/>
    </source>
</evidence>
<feature type="domain" description="Cytochrome oxidase subunit II transmembrane region profile" evidence="19">
    <location>
        <begin position="22"/>
        <end position="119"/>
    </location>
</feature>
<dbReference type="PROSITE" id="PS51257">
    <property type="entry name" value="PROKAR_LIPOPROTEIN"/>
    <property type="match status" value="1"/>
</dbReference>
<dbReference type="NCBIfam" id="TIGR01433">
    <property type="entry name" value="CyoA"/>
    <property type="match status" value="1"/>
</dbReference>
<dbReference type="Pfam" id="PF00116">
    <property type="entry name" value="COX2"/>
    <property type="match status" value="1"/>
</dbReference>
<evidence type="ECO:0000256" key="16">
    <source>
        <dbReference type="PIRNR" id="PIRNR000292"/>
    </source>
</evidence>
<evidence type="ECO:0000256" key="12">
    <source>
        <dbReference type="ARBA" id="ARBA00023136"/>
    </source>
</evidence>
<feature type="transmembrane region" description="Helical" evidence="17">
    <location>
        <begin position="91"/>
        <end position="109"/>
    </location>
</feature>
<comment type="similarity">
    <text evidence="2 16">Belongs to the cytochrome c oxidase subunit 2 family.</text>
</comment>
<dbReference type="GO" id="GO:0009486">
    <property type="term" value="F:cytochrome bo3 ubiquinol oxidase activity"/>
    <property type="evidence" value="ECO:0007669"/>
    <property type="project" value="InterPro"/>
</dbReference>
<dbReference type="GO" id="GO:0005886">
    <property type="term" value="C:plasma membrane"/>
    <property type="evidence" value="ECO:0007669"/>
    <property type="project" value="UniProtKB-SubCell"/>
</dbReference>
<evidence type="ECO:0000256" key="10">
    <source>
        <dbReference type="ARBA" id="ARBA00022989"/>
    </source>
</evidence>
<keyword evidence="6 16" id="KW-0679">Respiratory chain</keyword>
<dbReference type="GO" id="GO:0016682">
    <property type="term" value="F:oxidoreductase activity, acting on diphenols and related substances as donors, oxygen as acceptor"/>
    <property type="evidence" value="ECO:0007669"/>
    <property type="project" value="InterPro"/>
</dbReference>
<comment type="function">
    <text evidence="15">Cytochrome bo(3) ubiquinol terminal oxidase is the component of the aerobic respiratory chain of E.coli that predominates when cells are grown at high aeration. Has proton pump activity across the membrane in addition to electron transfer, pumping 2 protons/electron.</text>
</comment>
<dbReference type="InterPro" id="IPR002429">
    <property type="entry name" value="CcO_II-like_C"/>
</dbReference>
<evidence type="ECO:0000313" key="20">
    <source>
        <dbReference type="EMBL" id="QCI19479.1"/>
    </source>
</evidence>
<dbReference type="PANTHER" id="PTHR22888:SF18">
    <property type="entry name" value="CYTOCHROME BO(3) UBIQUINOL OXIDASE SUBUNIT 2"/>
    <property type="match status" value="1"/>
</dbReference>
<dbReference type="Gene3D" id="2.60.40.420">
    <property type="entry name" value="Cupredoxins - blue copper proteins"/>
    <property type="match status" value="1"/>
</dbReference>
<dbReference type="SUPFAM" id="SSF81464">
    <property type="entry name" value="Cytochrome c oxidase subunit II-like, transmembrane region"/>
    <property type="match status" value="1"/>
</dbReference>
<dbReference type="InterPro" id="IPR034227">
    <property type="entry name" value="CuRO_UO_II"/>
</dbReference>
<dbReference type="Pfam" id="PF06481">
    <property type="entry name" value="COX_ARM"/>
    <property type="match status" value="1"/>
</dbReference>
<name>A0A4D6XVE8_9GAMM</name>
<evidence type="ECO:0000259" key="18">
    <source>
        <dbReference type="PROSITE" id="PS50857"/>
    </source>
</evidence>
<dbReference type="Gene3D" id="1.10.287.90">
    <property type="match status" value="1"/>
</dbReference>
<evidence type="ECO:0000256" key="3">
    <source>
        <dbReference type="ARBA" id="ARBA00011700"/>
    </source>
</evidence>
<feature type="domain" description="Cytochrome oxidase subunit II copper A binding" evidence="18">
    <location>
        <begin position="127"/>
        <end position="240"/>
    </location>
</feature>
<dbReference type="AlphaFoldDB" id="A0A4D6XVE8"/>
<comment type="subcellular location">
    <subcellularLocation>
        <location evidence="1">Cell membrane</location>
        <topology evidence="1">Multi-pass membrane protein</topology>
    </subcellularLocation>
</comment>
<keyword evidence="4 16" id="KW-0813">Transport</keyword>
<dbReference type="InterPro" id="IPR008972">
    <property type="entry name" value="Cupredoxin"/>
</dbReference>
<dbReference type="InterPro" id="IPR045187">
    <property type="entry name" value="CcO_II"/>
</dbReference>
<dbReference type="PANTHER" id="PTHR22888">
    <property type="entry name" value="CYTOCHROME C OXIDASE, SUBUNIT II"/>
    <property type="match status" value="1"/>
</dbReference>
<dbReference type="PROSITE" id="PS50857">
    <property type="entry name" value="COX2_CUA"/>
    <property type="match status" value="1"/>
</dbReference>
<sequence length="286" mass="32987">MKFIKKSKVFKIFLISSAILLLYGCSYNGILNGKGIIATQQYELLITAFLIMLLIVVPVIVMTLLFSFLYRSSRKNANYDPNWSHSKPVEIIVWTVPIIIIFFLAKMTWKSTHDLDPKRSIFLEKDKKPIYINVVSLDWKWLFIYPQYNIATINEISIPINVPIIFKITSNSNMNSFFIPSLGSQIYAMAGMKTTLHLISNKIGVFKGISANYSGEGFSGMKFSVISSKNTKIFMKWVNKVKNSKKHINNFYDFKKISVPNQNHNIEYFSSVYSKIFTDIINQFYP</sequence>
<evidence type="ECO:0000256" key="4">
    <source>
        <dbReference type="ARBA" id="ARBA00022448"/>
    </source>
</evidence>
<evidence type="ECO:0000256" key="8">
    <source>
        <dbReference type="ARBA" id="ARBA00022729"/>
    </source>
</evidence>